<comment type="caution">
    <text evidence="1">The sequence shown here is derived from an EMBL/GenBank/DDBJ whole genome shotgun (WGS) entry which is preliminary data.</text>
</comment>
<accession>A0ABV8AZJ6</accession>
<dbReference type="RefSeq" id="WP_377911795.1">
    <property type="nucleotide sequence ID" value="NZ_JBHRZT010000010.1"/>
</dbReference>
<dbReference type="EMBL" id="JBHRZT010000010">
    <property type="protein sequence ID" value="MFC3882372.1"/>
    <property type="molecule type" value="Genomic_DNA"/>
</dbReference>
<organism evidence="1 2">
    <name type="scientific">Bacillus songklensis</name>
    <dbReference type="NCBI Taxonomy" id="1069116"/>
    <lineage>
        <taxon>Bacteria</taxon>
        <taxon>Bacillati</taxon>
        <taxon>Bacillota</taxon>
        <taxon>Bacilli</taxon>
        <taxon>Bacillales</taxon>
        <taxon>Bacillaceae</taxon>
        <taxon>Bacillus</taxon>
    </lineage>
</organism>
<proteinExistence type="predicted"/>
<evidence type="ECO:0000313" key="2">
    <source>
        <dbReference type="Proteomes" id="UP001595752"/>
    </source>
</evidence>
<keyword evidence="2" id="KW-1185">Reference proteome</keyword>
<dbReference type="Proteomes" id="UP001595752">
    <property type="component" value="Unassembled WGS sequence"/>
</dbReference>
<name>A0ABV8AZJ6_9BACI</name>
<reference evidence="2" key="1">
    <citation type="journal article" date="2019" name="Int. J. Syst. Evol. Microbiol.">
        <title>The Global Catalogue of Microorganisms (GCM) 10K type strain sequencing project: providing services to taxonomists for standard genome sequencing and annotation.</title>
        <authorList>
            <consortium name="The Broad Institute Genomics Platform"/>
            <consortium name="The Broad Institute Genome Sequencing Center for Infectious Disease"/>
            <person name="Wu L."/>
            <person name="Ma J."/>
        </authorList>
    </citation>
    <scope>NUCLEOTIDE SEQUENCE [LARGE SCALE GENOMIC DNA]</scope>
    <source>
        <strain evidence="2">CCUG 61889</strain>
    </source>
</reference>
<feature type="non-terminal residue" evidence="1">
    <location>
        <position position="211"/>
    </location>
</feature>
<protein>
    <submittedName>
        <fullName evidence="1">Transcriptional regulator</fullName>
    </submittedName>
</protein>
<evidence type="ECO:0000313" key="1">
    <source>
        <dbReference type="EMBL" id="MFC3882372.1"/>
    </source>
</evidence>
<sequence length="211" mass="25213">MTVNRLISTQEFNQMQSYKEYAKNRREQQTMKEKLVEVVKEAYGDSYDRKKQETKNAIDMMCWLAADRGYFFIEDKTLAKRYGVSDRTIRGIEETLREKNVIVTVYRRSSKQNGLGNQVHLFVDHPYFDYWVEFLQLDEFLPDFQPDFQPENPEKPCESKEEPKKNVSTYDLTLKTFIKHNKRKEDHFLDSDFVPSYVPERFILAVQPFFG</sequence>
<gene>
    <name evidence="1" type="ORF">ACFOU2_02045</name>
</gene>